<dbReference type="InterPro" id="IPR007849">
    <property type="entry name" value="ATP10"/>
</dbReference>
<dbReference type="Pfam" id="PF05176">
    <property type="entry name" value="ATP-synt_10"/>
    <property type="match status" value="1"/>
</dbReference>
<reference evidence="2 3" key="1">
    <citation type="submission" date="2017-10" db="EMBL/GenBank/DDBJ databases">
        <title>Comparative genomics in systemic dimorphic fungi from Ajellomycetaceae.</title>
        <authorList>
            <person name="Munoz J.F."/>
            <person name="Mcewen J.G."/>
            <person name="Clay O.K."/>
            <person name="Cuomo C.A."/>
        </authorList>
    </citation>
    <scope>NUCLEOTIDE SEQUENCE [LARGE SCALE GENOMIC DNA]</scope>
    <source>
        <strain evidence="2 3">UAMH7299</strain>
    </source>
</reference>
<comment type="caution">
    <text evidence="2">The sequence shown here is derived from an EMBL/GenBank/DDBJ whole genome shotgun (WGS) entry which is preliminary data.</text>
</comment>
<proteinExistence type="predicted"/>
<dbReference type="GO" id="GO:0005743">
    <property type="term" value="C:mitochondrial inner membrane"/>
    <property type="evidence" value="ECO:0007669"/>
    <property type="project" value="TreeGrafter"/>
</dbReference>
<dbReference type="GO" id="GO:0033615">
    <property type="term" value="P:mitochondrial proton-transporting ATP synthase complex assembly"/>
    <property type="evidence" value="ECO:0007669"/>
    <property type="project" value="TreeGrafter"/>
</dbReference>
<name>A0A2B7XZ24_POLH7</name>
<dbReference type="PANTHER" id="PTHR28106:SF1">
    <property type="entry name" value="MITOCHONDRIAL ATPASE COMPLEX SUBUNIT ATP10"/>
    <property type="match status" value="1"/>
</dbReference>
<organism evidence="2 3">
    <name type="scientific">Polytolypa hystricis (strain UAMH7299)</name>
    <dbReference type="NCBI Taxonomy" id="1447883"/>
    <lineage>
        <taxon>Eukaryota</taxon>
        <taxon>Fungi</taxon>
        <taxon>Dikarya</taxon>
        <taxon>Ascomycota</taxon>
        <taxon>Pezizomycotina</taxon>
        <taxon>Eurotiomycetes</taxon>
        <taxon>Eurotiomycetidae</taxon>
        <taxon>Onygenales</taxon>
        <taxon>Onygenales incertae sedis</taxon>
        <taxon>Polytolypa</taxon>
    </lineage>
</organism>
<sequence>MSKPAKSFFGAFLPLFQRNRCLSCQFQGLQPRFLTRYESTSSKPPPNTVPEKDKTDITEEEEGKSKKPPILKPLTRPIGLPTPPLPGQNTGIDPRSVRQRRDDFVNYEKHLLRRKELTRQYAKPYYRDWKNTHHAKGKTFIANPRLFKRDRALYFPNLYGRTLLTTDPMRDTTPVLRGKISVVSVFSTLWAEKQVATFLGPKENPRLHEILKGASSIAQRVEMNIEDNAFKAWLVKRFMFSMRKKFPVEQHGRYFLVAKKGLTDQLREQMGLYNRVVGHVYLLDEECKIRWAGNSLATSEELESLNNGLQKLIEQREAG</sequence>
<accession>A0A2B7XZ24</accession>
<keyword evidence="3" id="KW-1185">Reference proteome</keyword>
<dbReference type="Proteomes" id="UP000224634">
    <property type="component" value="Unassembled WGS sequence"/>
</dbReference>
<evidence type="ECO:0000256" key="1">
    <source>
        <dbReference type="SAM" id="MobiDB-lite"/>
    </source>
</evidence>
<dbReference type="PANTHER" id="PTHR28106">
    <property type="entry name" value="MITOCHONDRIAL ATPASE COMPLEX SUBUNIT ATP10"/>
    <property type="match status" value="1"/>
</dbReference>
<dbReference type="EMBL" id="PDNA01000096">
    <property type="protein sequence ID" value="PGH14169.1"/>
    <property type="molecule type" value="Genomic_DNA"/>
</dbReference>
<dbReference type="OrthoDB" id="17089at2759"/>
<feature type="region of interest" description="Disordered" evidence="1">
    <location>
        <begin position="36"/>
        <end position="95"/>
    </location>
</feature>
<dbReference type="STRING" id="1447883.A0A2B7XZ24"/>
<evidence type="ECO:0008006" key="4">
    <source>
        <dbReference type="Google" id="ProtNLM"/>
    </source>
</evidence>
<evidence type="ECO:0000313" key="2">
    <source>
        <dbReference type="EMBL" id="PGH14169.1"/>
    </source>
</evidence>
<dbReference type="AlphaFoldDB" id="A0A2B7XZ24"/>
<gene>
    <name evidence="2" type="ORF">AJ80_06038</name>
</gene>
<evidence type="ECO:0000313" key="3">
    <source>
        <dbReference type="Proteomes" id="UP000224634"/>
    </source>
</evidence>
<protein>
    <recommendedName>
        <fullName evidence="4">Mitochondrial ATPase complex subunit ATP10</fullName>
    </recommendedName>
</protein>